<proteinExistence type="predicted"/>
<protein>
    <recommendedName>
        <fullName evidence="4">Fungal N-terminal domain-containing protein</fullName>
    </recommendedName>
</protein>
<sequence length="669" mass="73904">MGGLSVAASCIVVIQAADQTYKIISLFVRHCKDVKSDLAAVSQELSTLTRTLTQLKDLVPDGSDFADSDLTSNTKRDIHEIVSSCLVVASDIDNVLSGHEGKLAALSWATRGKRKVGTSKVLFRNESSSSQATAQNIKQDTANILDDTTHMRGDIHDLVARIRNLEAMVADKDADDPRKYILMCYLNDLSSVAGSVCDMSSRPATPESTPSENVFEDMASLHISQSTSLCPKATNNDRAQTAASIPLIPDRISGARNDRSFPNESAGSSRNNQRTPSPIKATSKLSYVRTSYRQLIPPKVSPLSRHFRGCTLSPDGTGLLWRDKRYMLLDIDSGEVKHIDPKPPQFNLIGFPSVTYFVSETLRVEILTTNASILLASVKTTAGQFWMFGDESTGEWMTQVGCPVPFTPCCILSLSQNCALFVQQARGDGASIAKVIKTTSPEGKPNLVCKRGFLPRSSEVEKGLFTFLRVDQTITTIQRVERSAVLYTWTLHEDWFTDADLTRQVQEPRELLLPEYDGGDEIAIVGVVPGSSMRVLAIKHPSDSHPEDFIITGRDLSSCHSGPGKPYSPAPERRTYSYSREYSMGQVIIAEDRKLIQTKSSVASGVFIKKTDSMHAIGLVVKELDEWNIFSPNFNHCVQMGKDTRSGEKKPRIYIDKFELMWPVEYNQT</sequence>
<evidence type="ECO:0008006" key="4">
    <source>
        <dbReference type="Google" id="ProtNLM"/>
    </source>
</evidence>
<dbReference type="AlphaFoldDB" id="A0A8H4NHA4"/>
<name>A0A8H4NHA4_9HYPO</name>
<dbReference type="Proteomes" id="UP000536711">
    <property type="component" value="Unassembled WGS sequence"/>
</dbReference>
<comment type="caution">
    <text evidence="2">The sequence shown here is derived from an EMBL/GenBank/DDBJ whole genome shotgun (WGS) entry which is preliminary data.</text>
</comment>
<organism evidence="2 3">
    <name type="scientific">Fusarium acutatum</name>
    <dbReference type="NCBI Taxonomy" id="78861"/>
    <lineage>
        <taxon>Eukaryota</taxon>
        <taxon>Fungi</taxon>
        <taxon>Dikarya</taxon>
        <taxon>Ascomycota</taxon>
        <taxon>Pezizomycotina</taxon>
        <taxon>Sordariomycetes</taxon>
        <taxon>Hypocreomycetidae</taxon>
        <taxon>Hypocreales</taxon>
        <taxon>Nectriaceae</taxon>
        <taxon>Fusarium</taxon>
        <taxon>Fusarium fujikuroi species complex</taxon>
    </lineage>
</organism>
<feature type="region of interest" description="Disordered" evidence="1">
    <location>
        <begin position="241"/>
        <end position="280"/>
    </location>
</feature>
<reference evidence="2 3" key="1">
    <citation type="submission" date="2020-01" db="EMBL/GenBank/DDBJ databases">
        <title>Identification and distribution of gene clusters putatively required for synthesis of sphingolipid metabolism inhibitors in phylogenetically diverse species of the filamentous fungus Fusarium.</title>
        <authorList>
            <person name="Kim H.-S."/>
            <person name="Busman M."/>
            <person name="Brown D.W."/>
            <person name="Divon H."/>
            <person name="Uhlig S."/>
            <person name="Proctor R.H."/>
        </authorList>
    </citation>
    <scope>NUCLEOTIDE SEQUENCE [LARGE SCALE GENOMIC DNA]</scope>
    <source>
        <strain evidence="2 3">NRRL 13308</strain>
    </source>
</reference>
<keyword evidence="3" id="KW-1185">Reference proteome</keyword>
<evidence type="ECO:0000256" key="1">
    <source>
        <dbReference type="SAM" id="MobiDB-lite"/>
    </source>
</evidence>
<dbReference type="EMBL" id="JAADJF010000195">
    <property type="protein sequence ID" value="KAF4434985.1"/>
    <property type="molecule type" value="Genomic_DNA"/>
</dbReference>
<evidence type="ECO:0000313" key="3">
    <source>
        <dbReference type="Proteomes" id="UP000536711"/>
    </source>
</evidence>
<accession>A0A8H4NHA4</accession>
<gene>
    <name evidence="2" type="ORF">FACUT_7645</name>
</gene>
<evidence type="ECO:0000313" key="2">
    <source>
        <dbReference type="EMBL" id="KAF4434985.1"/>
    </source>
</evidence>
<dbReference type="OrthoDB" id="524326at2759"/>
<feature type="compositionally biased region" description="Polar residues" evidence="1">
    <location>
        <begin position="262"/>
        <end position="276"/>
    </location>
</feature>